<accession>A0A6A6E471</accession>
<reference evidence="1" key="1">
    <citation type="journal article" date="2020" name="Stud. Mycol.">
        <title>101 Dothideomycetes genomes: a test case for predicting lifestyles and emergence of pathogens.</title>
        <authorList>
            <person name="Haridas S."/>
            <person name="Albert R."/>
            <person name="Binder M."/>
            <person name="Bloem J."/>
            <person name="Labutti K."/>
            <person name="Salamov A."/>
            <person name="Andreopoulos B."/>
            <person name="Baker S."/>
            <person name="Barry K."/>
            <person name="Bills G."/>
            <person name="Bluhm B."/>
            <person name="Cannon C."/>
            <person name="Castanera R."/>
            <person name="Culley D."/>
            <person name="Daum C."/>
            <person name="Ezra D."/>
            <person name="Gonzalez J."/>
            <person name="Henrissat B."/>
            <person name="Kuo A."/>
            <person name="Liang C."/>
            <person name="Lipzen A."/>
            <person name="Lutzoni F."/>
            <person name="Magnuson J."/>
            <person name="Mondo S."/>
            <person name="Nolan M."/>
            <person name="Ohm R."/>
            <person name="Pangilinan J."/>
            <person name="Park H.-J."/>
            <person name="Ramirez L."/>
            <person name="Alfaro M."/>
            <person name="Sun H."/>
            <person name="Tritt A."/>
            <person name="Yoshinaga Y."/>
            <person name="Zwiers L.-H."/>
            <person name="Turgeon B."/>
            <person name="Goodwin S."/>
            <person name="Spatafora J."/>
            <person name="Crous P."/>
            <person name="Grigoriev I."/>
        </authorList>
    </citation>
    <scope>NUCLEOTIDE SEQUENCE</scope>
    <source>
        <strain evidence="1">CBS 207.26</strain>
    </source>
</reference>
<evidence type="ECO:0000313" key="2">
    <source>
        <dbReference type="Proteomes" id="UP000800200"/>
    </source>
</evidence>
<evidence type="ECO:0000313" key="1">
    <source>
        <dbReference type="EMBL" id="KAF2186717.1"/>
    </source>
</evidence>
<dbReference type="EMBL" id="ML994629">
    <property type="protein sequence ID" value="KAF2186717.1"/>
    <property type="molecule type" value="Genomic_DNA"/>
</dbReference>
<dbReference type="Proteomes" id="UP000800200">
    <property type="component" value="Unassembled WGS sequence"/>
</dbReference>
<name>A0A6A6E471_9PEZI</name>
<organism evidence="1 2">
    <name type="scientific">Zopfia rhizophila CBS 207.26</name>
    <dbReference type="NCBI Taxonomy" id="1314779"/>
    <lineage>
        <taxon>Eukaryota</taxon>
        <taxon>Fungi</taxon>
        <taxon>Dikarya</taxon>
        <taxon>Ascomycota</taxon>
        <taxon>Pezizomycotina</taxon>
        <taxon>Dothideomycetes</taxon>
        <taxon>Dothideomycetes incertae sedis</taxon>
        <taxon>Zopfiaceae</taxon>
        <taxon>Zopfia</taxon>
    </lineage>
</organism>
<dbReference type="OrthoDB" id="3454835at2759"/>
<dbReference type="AlphaFoldDB" id="A0A6A6E471"/>
<gene>
    <name evidence="1" type="ORF">K469DRAFT_572215</name>
</gene>
<sequence>MVHNQVDHQFTFPELEWDAPESYQRNMHKALFLQKLLNIDNNHFQMHCNHVHSDPTVASKNFNVAKIQRYVQVRYNSPR</sequence>
<protein>
    <submittedName>
        <fullName evidence="1">Uncharacterized protein</fullName>
    </submittedName>
</protein>
<proteinExistence type="predicted"/>
<keyword evidence="2" id="KW-1185">Reference proteome</keyword>